<gene>
    <name evidence="2" type="ORF">VTK73DRAFT_4291</name>
</gene>
<name>A0ABR3V9P0_9PEZI</name>
<evidence type="ECO:0000313" key="2">
    <source>
        <dbReference type="EMBL" id="KAL1838554.1"/>
    </source>
</evidence>
<keyword evidence="3" id="KW-1185">Reference proteome</keyword>
<sequence length="404" mass="42752">MAHRDSARELQLEEQLRQSQDKIRRLEERLKYSGASTPVSSLPSQSSSFSGDIQVNEFPRTPSDAVFQLSASPHPSPDQIVFGFADGDSVPRTAVSHPSAPAARSTLMPDPELPIRATRAAQPMKRARTDNHDGSSLRSERMAASRSGIPSSRAASAVPLSGPMALPSSPSDGFPHPGVSTAASAGPFAGPPVCGSMRFGPFREDMSLGLTREMDPAEYLMKVGTPDMILSEPRGLGGPGIAFAGELGTAETEPASYPNGFLSACGSLTSGPTLETTAMSRLNSHNPADNVSISGQLEMVRIQSQQSTQSYASQDAYEFARHANPDTVLGKRRPSELDADFMGMGAQLAQDYSYSAPAANAAGSHPYHAAAMMRSYSNASNISMASRRSWSGPRAPERLALPAA</sequence>
<feature type="region of interest" description="Disordered" evidence="1">
    <location>
        <begin position="121"/>
        <end position="171"/>
    </location>
</feature>
<comment type="caution">
    <text evidence="2">The sequence shown here is derived from an EMBL/GenBank/DDBJ whole genome shotgun (WGS) entry which is preliminary data.</text>
</comment>
<feature type="region of interest" description="Disordered" evidence="1">
    <location>
        <begin position="32"/>
        <end position="54"/>
    </location>
</feature>
<organism evidence="2 3">
    <name type="scientific">Phialemonium thermophilum</name>
    <dbReference type="NCBI Taxonomy" id="223376"/>
    <lineage>
        <taxon>Eukaryota</taxon>
        <taxon>Fungi</taxon>
        <taxon>Dikarya</taxon>
        <taxon>Ascomycota</taxon>
        <taxon>Pezizomycotina</taxon>
        <taxon>Sordariomycetes</taxon>
        <taxon>Sordariomycetidae</taxon>
        <taxon>Cephalothecales</taxon>
        <taxon>Cephalothecaceae</taxon>
        <taxon>Phialemonium</taxon>
    </lineage>
</organism>
<dbReference type="Proteomes" id="UP001586593">
    <property type="component" value="Unassembled WGS sequence"/>
</dbReference>
<evidence type="ECO:0000256" key="1">
    <source>
        <dbReference type="SAM" id="MobiDB-lite"/>
    </source>
</evidence>
<proteinExistence type="predicted"/>
<feature type="compositionally biased region" description="Low complexity" evidence="1">
    <location>
        <begin position="36"/>
        <end position="50"/>
    </location>
</feature>
<protein>
    <submittedName>
        <fullName evidence="2">Uncharacterized protein</fullName>
    </submittedName>
</protein>
<dbReference type="EMBL" id="JAZHXJ010002458">
    <property type="protein sequence ID" value="KAL1838554.1"/>
    <property type="molecule type" value="Genomic_DNA"/>
</dbReference>
<accession>A0ABR3V9P0</accession>
<feature type="compositionally biased region" description="Basic and acidic residues" evidence="1">
    <location>
        <begin position="127"/>
        <end position="143"/>
    </location>
</feature>
<evidence type="ECO:0000313" key="3">
    <source>
        <dbReference type="Proteomes" id="UP001586593"/>
    </source>
</evidence>
<reference evidence="2 3" key="1">
    <citation type="journal article" date="2024" name="Commun. Biol.">
        <title>Comparative genomic analysis of thermophilic fungi reveals convergent evolutionary adaptations and gene losses.</title>
        <authorList>
            <person name="Steindorff A.S."/>
            <person name="Aguilar-Pontes M.V."/>
            <person name="Robinson A.J."/>
            <person name="Andreopoulos B."/>
            <person name="LaButti K."/>
            <person name="Kuo A."/>
            <person name="Mondo S."/>
            <person name="Riley R."/>
            <person name="Otillar R."/>
            <person name="Haridas S."/>
            <person name="Lipzen A."/>
            <person name="Grimwood J."/>
            <person name="Schmutz J."/>
            <person name="Clum A."/>
            <person name="Reid I.D."/>
            <person name="Moisan M.C."/>
            <person name="Butler G."/>
            <person name="Nguyen T.T.M."/>
            <person name="Dewar K."/>
            <person name="Conant G."/>
            <person name="Drula E."/>
            <person name="Henrissat B."/>
            <person name="Hansel C."/>
            <person name="Singer S."/>
            <person name="Hutchinson M.I."/>
            <person name="de Vries R.P."/>
            <person name="Natvig D.O."/>
            <person name="Powell A.J."/>
            <person name="Tsang A."/>
            <person name="Grigoriev I.V."/>
        </authorList>
    </citation>
    <scope>NUCLEOTIDE SEQUENCE [LARGE SCALE GENOMIC DNA]</scope>
    <source>
        <strain evidence="2 3">ATCC 24622</strain>
    </source>
</reference>